<dbReference type="AlphaFoldDB" id="A0A4P9UMQ0"/>
<evidence type="ECO:0000313" key="2">
    <source>
        <dbReference type="EMBL" id="QCW82612.1"/>
    </source>
</evidence>
<dbReference type="STRING" id="675511.GCA_000341735_00944"/>
<feature type="domain" description="HDOD" evidence="1">
    <location>
        <begin position="200"/>
        <end position="386"/>
    </location>
</feature>
<dbReference type="PROSITE" id="PS51833">
    <property type="entry name" value="HDOD"/>
    <property type="match status" value="1"/>
</dbReference>
<dbReference type="Gene3D" id="1.10.3210.10">
    <property type="entry name" value="Hypothetical protein af1432"/>
    <property type="match status" value="1"/>
</dbReference>
<dbReference type="OrthoDB" id="598113at2"/>
<evidence type="ECO:0000313" key="3">
    <source>
        <dbReference type="Proteomes" id="UP000305881"/>
    </source>
</evidence>
<gene>
    <name evidence="2" type="ORF">EQU24_10475</name>
</gene>
<dbReference type="Pfam" id="PF08668">
    <property type="entry name" value="HDOD"/>
    <property type="match status" value="1"/>
</dbReference>
<dbReference type="InterPro" id="IPR013976">
    <property type="entry name" value="HDOD"/>
</dbReference>
<dbReference type="SUPFAM" id="SSF51206">
    <property type="entry name" value="cAMP-binding domain-like"/>
    <property type="match status" value="1"/>
</dbReference>
<dbReference type="KEGG" id="mbur:EQU24_10475"/>
<dbReference type="InterPro" id="IPR052340">
    <property type="entry name" value="RNase_Y/CdgJ"/>
</dbReference>
<dbReference type="InterPro" id="IPR018490">
    <property type="entry name" value="cNMP-bd_dom_sf"/>
</dbReference>
<name>A0A4P9UMQ0_METBY</name>
<proteinExistence type="predicted"/>
<keyword evidence="3" id="KW-1185">Reference proteome</keyword>
<dbReference type="PANTHER" id="PTHR33525:SF3">
    <property type="entry name" value="RIBONUCLEASE Y"/>
    <property type="match status" value="1"/>
</dbReference>
<dbReference type="RefSeq" id="WP_017839554.1">
    <property type="nucleotide sequence ID" value="NZ_CP035467.1"/>
</dbReference>
<dbReference type="SUPFAM" id="SSF109604">
    <property type="entry name" value="HD-domain/PDEase-like"/>
    <property type="match status" value="1"/>
</dbReference>
<accession>A0A4P9UMQ0</accession>
<sequence length="458" mass="51376">MPNWFFHLIGRFTSKPSESKNDPQEHVENRPVTAADPILACDKPFKTSRIKQPVEILKQFVPIRNLNDAAIELLQQRTNCYRAGATIFVRGQGNNGKVLYLHKGTLELTPDCESIYQMSADSPLSHLPINSGKVIGATAIAKTDVEIIEVSAELIKLWTEQSKADATHLELIDIDLPKQIEDNVFFADFSRIYRENKLTLPSLPAVALKLKQAMEFEIDIREAAKIIQIDPPIATKLVQIANSPLYSPISPVTNCQEAVTRLGLNATRQLVMGIGLKQMFRCQNEHLLAAMQSLWKNSLYISSLSFILAQESGRVNPEDALLAGLISDIGIIPLLHFAEQHPEHYKNRSELNEAIPVLRAPIGKLVLHTLGFSEELQQIPQHAEDWYYDSGDNLTLIDIIILAKLHSYIGIQHDKELPYINSIPAYTKLNNGKLTPDFSLHILHKARQRIDAAMQILS</sequence>
<dbReference type="EMBL" id="CP035467">
    <property type="protein sequence ID" value="QCW82612.1"/>
    <property type="molecule type" value="Genomic_DNA"/>
</dbReference>
<evidence type="ECO:0000259" key="1">
    <source>
        <dbReference type="PROSITE" id="PS51833"/>
    </source>
</evidence>
<organism evidence="2 3">
    <name type="scientific">Methylotuvimicrobium buryatense</name>
    <name type="common">Methylomicrobium buryatense</name>
    <dbReference type="NCBI Taxonomy" id="95641"/>
    <lineage>
        <taxon>Bacteria</taxon>
        <taxon>Pseudomonadati</taxon>
        <taxon>Pseudomonadota</taxon>
        <taxon>Gammaproteobacteria</taxon>
        <taxon>Methylococcales</taxon>
        <taxon>Methylococcaceae</taxon>
        <taxon>Methylotuvimicrobium</taxon>
    </lineage>
</organism>
<dbReference type="Proteomes" id="UP000305881">
    <property type="component" value="Chromosome"/>
</dbReference>
<protein>
    <submittedName>
        <fullName evidence="2">HDOD domain-containing protein</fullName>
    </submittedName>
</protein>
<reference evidence="3" key="1">
    <citation type="journal article" date="2019" name="J. Bacteriol.">
        <title>A Mutagenic Screen Identifies a TonB-Dependent Receptor Required for the Lanthanide Metal Switch in the Type I Methanotroph 'Methylotuvimicrobium buryatense' 5GB1C.</title>
        <authorList>
            <person name="Groom J.D."/>
            <person name="Ford S.M."/>
            <person name="Pesesky M.W."/>
            <person name="Lidstrom M.E."/>
        </authorList>
    </citation>
    <scope>NUCLEOTIDE SEQUENCE [LARGE SCALE GENOMIC DNA]</scope>
    <source>
        <strain evidence="3">5GB1C</strain>
    </source>
</reference>
<dbReference type="PANTHER" id="PTHR33525">
    <property type="match status" value="1"/>
</dbReference>